<accession>A0A8C5TFS1</accession>
<dbReference type="OrthoDB" id="4473401at2759"/>
<evidence type="ECO:0000256" key="5">
    <source>
        <dbReference type="ARBA" id="ARBA00023157"/>
    </source>
</evidence>
<dbReference type="AlphaFoldDB" id="A0A8C5TFS1"/>
<reference evidence="7" key="2">
    <citation type="submission" date="2025-09" db="UniProtKB">
        <authorList>
            <consortium name="Ensembl"/>
        </authorList>
    </citation>
    <scope>IDENTIFICATION</scope>
</reference>
<dbReference type="InterPro" id="IPR020901">
    <property type="entry name" value="Prtase_inh_Kunz-CS"/>
</dbReference>
<dbReference type="PANTHER" id="PTHR10083:SF381">
    <property type="entry name" value="BPTI_KUNITZ INHIBITOR DOMAIN-CONTAINING PROTEIN"/>
    <property type="match status" value="1"/>
</dbReference>
<dbReference type="GO" id="GO:0004867">
    <property type="term" value="F:serine-type endopeptidase inhibitor activity"/>
    <property type="evidence" value="ECO:0007669"/>
    <property type="project" value="UniProtKB-KW"/>
</dbReference>
<dbReference type="CDD" id="cd22630">
    <property type="entry name" value="Kunitz_collagen_alpha6_VI"/>
    <property type="match status" value="1"/>
</dbReference>
<keyword evidence="3" id="KW-0646">Protease inhibitor</keyword>
<name>A0A8C5TFS1_9PASS</name>
<keyword evidence="8" id="KW-1185">Reference proteome</keyword>
<dbReference type="PROSITE" id="PS50279">
    <property type="entry name" value="BPTI_KUNITZ_2"/>
    <property type="match status" value="1"/>
</dbReference>
<keyword evidence="2" id="KW-0964">Secreted</keyword>
<dbReference type="PRINTS" id="PR00759">
    <property type="entry name" value="BASICPTASE"/>
</dbReference>
<evidence type="ECO:0000256" key="1">
    <source>
        <dbReference type="ARBA" id="ARBA00004613"/>
    </source>
</evidence>
<dbReference type="Gene3D" id="4.10.410.10">
    <property type="entry name" value="Pancreatic trypsin inhibitor Kunitz domain"/>
    <property type="match status" value="1"/>
</dbReference>
<dbReference type="PANTHER" id="PTHR10083">
    <property type="entry name" value="KUNITZ-TYPE PROTEASE INHIBITOR-RELATED"/>
    <property type="match status" value="1"/>
</dbReference>
<dbReference type="GO" id="GO:0005615">
    <property type="term" value="C:extracellular space"/>
    <property type="evidence" value="ECO:0007669"/>
    <property type="project" value="TreeGrafter"/>
</dbReference>
<evidence type="ECO:0000256" key="2">
    <source>
        <dbReference type="ARBA" id="ARBA00022525"/>
    </source>
</evidence>
<feature type="domain" description="BPTI/Kunitz inhibitor" evidence="6">
    <location>
        <begin position="49"/>
        <end position="99"/>
    </location>
</feature>
<organism evidence="7 8">
    <name type="scientific">Malurus cyaneus samueli</name>
    <dbReference type="NCBI Taxonomy" id="2593467"/>
    <lineage>
        <taxon>Eukaryota</taxon>
        <taxon>Metazoa</taxon>
        <taxon>Chordata</taxon>
        <taxon>Craniata</taxon>
        <taxon>Vertebrata</taxon>
        <taxon>Euteleostomi</taxon>
        <taxon>Archelosauria</taxon>
        <taxon>Archosauria</taxon>
        <taxon>Dinosauria</taxon>
        <taxon>Saurischia</taxon>
        <taxon>Theropoda</taxon>
        <taxon>Coelurosauria</taxon>
        <taxon>Aves</taxon>
        <taxon>Neognathae</taxon>
        <taxon>Neoaves</taxon>
        <taxon>Telluraves</taxon>
        <taxon>Australaves</taxon>
        <taxon>Passeriformes</taxon>
        <taxon>Meliphagoidea</taxon>
        <taxon>Maluridae</taxon>
        <taxon>Malurus</taxon>
    </lineage>
</organism>
<protein>
    <recommendedName>
        <fullName evidence="6">BPTI/Kunitz inhibitor domain-containing protein</fullName>
    </recommendedName>
</protein>
<evidence type="ECO:0000256" key="4">
    <source>
        <dbReference type="ARBA" id="ARBA00022900"/>
    </source>
</evidence>
<dbReference type="FunFam" id="4.10.410.10:FF:000020">
    <property type="entry name" value="Collagen, type VI, alpha 3"/>
    <property type="match status" value="1"/>
</dbReference>
<keyword evidence="5" id="KW-1015">Disulfide bond</keyword>
<evidence type="ECO:0000256" key="3">
    <source>
        <dbReference type="ARBA" id="ARBA00022690"/>
    </source>
</evidence>
<dbReference type="Proteomes" id="UP000694560">
    <property type="component" value="Unplaced"/>
</dbReference>
<dbReference type="SMART" id="SM00131">
    <property type="entry name" value="KU"/>
    <property type="match status" value="1"/>
</dbReference>
<dbReference type="SUPFAM" id="SSF57362">
    <property type="entry name" value="BPTI-like"/>
    <property type="match status" value="1"/>
</dbReference>
<dbReference type="Pfam" id="PF00014">
    <property type="entry name" value="Kunitz_BPTI"/>
    <property type="match status" value="1"/>
</dbReference>
<reference evidence="7" key="1">
    <citation type="submission" date="2025-08" db="UniProtKB">
        <authorList>
            <consortium name="Ensembl"/>
        </authorList>
    </citation>
    <scope>IDENTIFICATION</scope>
</reference>
<evidence type="ECO:0000259" key="6">
    <source>
        <dbReference type="PROSITE" id="PS50279"/>
    </source>
</evidence>
<comment type="subcellular location">
    <subcellularLocation>
        <location evidence="1">Secreted</location>
    </subcellularLocation>
</comment>
<keyword evidence="4" id="KW-0722">Serine protease inhibitor</keyword>
<dbReference type="PROSITE" id="PS00280">
    <property type="entry name" value="BPTI_KUNITZ_1"/>
    <property type="match status" value="1"/>
</dbReference>
<sequence>PYGPGFEPWLLLLSDSLHKMLLSPEFTMLRWVDLSFIKSVSYFPFPDACDLVQDSGECHNYILKWYYDKEQKICGQFWYGGCGGNKNRFETQEECGFLCIESS</sequence>
<dbReference type="InterPro" id="IPR050098">
    <property type="entry name" value="TFPI/VKTCI-like"/>
</dbReference>
<proteinExistence type="predicted"/>
<dbReference type="Ensembl" id="ENSMCST00000007157.1">
    <property type="protein sequence ID" value="ENSMCSP00000006992.1"/>
    <property type="gene ID" value="ENSMCSG00000005024.1"/>
</dbReference>
<dbReference type="InterPro" id="IPR036880">
    <property type="entry name" value="Kunitz_BPTI_sf"/>
</dbReference>
<evidence type="ECO:0000313" key="8">
    <source>
        <dbReference type="Proteomes" id="UP000694560"/>
    </source>
</evidence>
<dbReference type="InterPro" id="IPR002223">
    <property type="entry name" value="Kunitz_BPTI"/>
</dbReference>
<evidence type="ECO:0000313" key="7">
    <source>
        <dbReference type="Ensembl" id="ENSMCSP00000006992.1"/>
    </source>
</evidence>